<proteinExistence type="predicted"/>
<sequence length="231" mass="23554">MTYRFMHPTSGTPTRLPLVILGVLVLALAACTSDDTTSVQTPTPTATPVSTYSASSSVRPSTSGTGSPGATTAAAECPNGITLPDGVVSLACGSAPDGAEAPTVLADSAALGNGTDEYVLRTPSENIGCDLSVEDVTCGIAEHTFPDPSEDPAGQPSWRVTVRLGTTGAATSVSRSGLLANEAADNVQILAYGQSVVLGEFVCLSQEANLTCWNTTTGHGFMLARDAMVTW</sequence>
<protein>
    <submittedName>
        <fullName evidence="3">Uncharacterized protein</fullName>
    </submittedName>
</protein>
<keyword evidence="2" id="KW-0732">Signal</keyword>
<keyword evidence="4" id="KW-1185">Reference proteome</keyword>
<feature type="region of interest" description="Disordered" evidence="1">
    <location>
        <begin position="35"/>
        <end position="71"/>
    </location>
</feature>
<evidence type="ECO:0000313" key="3">
    <source>
        <dbReference type="EMBL" id="NIH57126.1"/>
    </source>
</evidence>
<gene>
    <name evidence="3" type="ORF">FB473_001771</name>
</gene>
<evidence type="ECO:0000313" key="4">
    <source>
        <dbReference type="Proteomes" id="UP000749311"/>
    </source>
</evidence>
<name>A0ABX0SK81_9ACTN</name>
<organism evidence="3 4">
    <name type="scientific">Brooklawnia cerclae</name>
    <dbReference type="NCBI Taxonomy" id="349934"/>
    <lineage>
        <taxon>Bacteria</taxon>
        <taxon>Bacillati</taxon>
        <taxon>Actinomycetota</taxon>
        <taxon>Actinomycetes</taxon>
        <taxon>Propionibacteriales</taxon>
        <taxon>Propionibacteriaceae</taxon>
        <taxon>Brooklawnia</taxon>
    </lineage>
</organism>
<dbReference type="EMBL" id="JAAMOZ010000001">
    <property type="protein sequence ID" value="NIH57126.1"/>
    <property type="molecule type" value="Genomic_DNA"/>
</dbReference>
<comment type="caution">
    <text evidence="3">The sequence shown here is derived from an EMBL/GenBank/DDBJ whole genome shotgun (WGS) entry which is preliminary data.</text>
</comment>
<dbReference type="PROSITE" id="PS51257">
    <property type="entry name" value="PROKAR_LIPOPROTEIN"/>
    <property type="match status" value="1"/>
</dbReference>
<dbReference type="RefSeq" id="WP_167166579.1">
    <property type="nucleotide sequence ID" value="NZ_BAAAOO010000011.1"/>
</dbReference>
<evidence type="ECO:0000256" key="1">
    <source>
        <dbReference type="SAM" id="MobiDB-lite"/>
    </source>
</evidence>
<feature type="chain" id="PRO_5045263894" evidence="2">
    <location>
        <begin position="30"/>
        <end position="231"/>
    </location>
</feature>
<evidence type="ECO:0000256" key="2">
    <source>
        <dbReference type="SAM" id="SignalP"/>
    </source>
</evidence>
<reference evidence="3 4" key="1">
    <citation type="submission" date="2020-02" db="EMBL/GenBank/DDBJ databases">
        <title>Sequencing the genomes of 1000 actinobacteria strains.</title>
        <authorList>
            <person name="Klenk H.-P."/>
        </authorList>
    </citation>
    <scope>NUCLEOTIDE SEQUENCE [LARGE SCALE GENOMIC DNA]</scope>
    <source>
        <strain evidence="3 4">DSM 19609</strain>
    </source>
</reference>
<dbReference type="Proteomes" id="UP000749311">
    <property type="component" value="Unassembled WGS sequence"/>
</dbReference>
<feature type="signal peptide" evidence="2">
    <location>
        <begin position="1"/>
        <end position="29"/>
    </location>
</feature>
<accession>A0ABX0SK81</accession>